<sequence length="480" mass="53626">MVTITEAYVDAAALNAAAIKNGRDLVKKNSFPKLCRSEDGTLLFGECKGSGKEPYRCSADWIQEDSPVYRCSCPSRQFPCKHILGLMYAYTSGKTFTVESIPPDIAEKREKANQREAKKKEAAADPAAAPPAKRKSSKAALAKKRAAQLEGIGLLEKLVRQTVQHGLASLDAKTLKLLGDQAKELGNYYIPGVQAEFRELLEILAGAKEREVVYTLVMDRLLRLHMLTKRSREYLEARVQNPELPMDTDSALEEQLGHAWQTAELKEQGLLERDASLLQLSFRSYADTARGEHVDEGVWIELGSGRIGMTRNYRPFKAAKFIKEEDTVAAVVQTKELFLYPGGLNRRIRWEDMTMREPEAADYAAAWSHAIRSYAEALKSVKNRIKHPLADKHPVLLLHYSRLGRTEDSFVIKDEQGRQLPLSDTADFGQAATVLLSQLDAVWTRDGAVLVRFSHDWSTGRLLVQPLSLITAGGLIRLAY</sequence>
<reference evidence="4 5" key="2">
    <citation type="journal article" date="2013" name="Genome Announc.">
        <title>Genome Sequence of Growth-Improving Paenibacillus mucilaginosus Strain KNP414.</title>
        <authorList>
            <person name="Lu J.J."/>
            <person name="Wang J.F."/>
            <person name="Hu X.F."/>
        </authorList>
    </citation>
    <scope>NUCLEOTIDE SEQUENCE [LARGE SCALE GENOMIC DNA]</scope>
    <source>
        <strain evidence="4 5">KNP414</strain>
    </source>
</reference>
<dbReference type="Pfam" id="PF04434">
    <property type="entry name" value="SWIM"/>
    <property type="match status" value="1"/>
</dbReference>
<evidence type="ECO:0000313" key="4">
    <source>
        <dbReference type="EMBL" id="AEI43660.1"/>
    </source>
</evidence>
<dbReference type="InterPro" id="IPR007527">
    <property type="entry name" value="Znf_SWIM"/>
</dbReference>
<dbReference type="HOGENOM" id="CLU_572175_0_0_9"/>
<organism evidence="4 5">
    <name type="scientific">Paenibacillus mucilaginosus (strain KNP414)</name>
    <dbReference type="NCBI Taxonomy" id="1036673"/>
    <lineage>
        <taxon>Bacteria</taxon>
        <taxon>Bacillati</taxon>
        <taxon>Bacillota</taxon>
        <taxon>Bacilli</taxon>
        <taxon>Bacillales</taxon>
        <taxon>Paenibacillaceae</taxon>
        <taxon>Paenibacillus</taxon>
    </lineage>
</organism>
<name>F8F9H1_PAEMK</name>
<evidence type="ECO:0000259" key="3">
    <source>
        <dbReference type="PROSITE" id="PS50966"/>
    </source>
</evidence>
<dbReference type="AlphaFoldDB" id="F8F9H1"/>
<dbReference type="Proteomes" id="UP000006620">
    <property type="component" value="Chromosome"/>
</dbReference>
<feature type="domain" description="SWIM-type" evidence="3">
    <location>
        <begin position="55"/>
        <end position="91"/>
    </location>
</feature>
<dbReference type="EMBL" id="CP002869">
    <property type="protein sequence ID" value="AEI43660.1"/>
    <property type="molecule type" value="Genomic_DNA"/>
</dbReference>
<dbReference type="RefSeq" id="WP_013918813.1">
    <property type="nucleotide sequence ID" value="NC_015690.1"/>
</dbReference>
<evidence type="ECO:0000256" key="2">
    <source>
        <dbReference type="SAM" id="MobiDB-lite"/>
    </source>
</evidence>
<evidence type="ECO:0000313" key="5">
    <source>
        <dbReference type="Proteomes" id="UP000006620"/>
    </source>
</evidence>
<keyword evidence="1" id="KW-0862">Zinc</keyword>
<feature type="region of interest" description="Disordered" evidence="2">
    <location>
        <begin position="110"/>
        <end position="139"/>
    </location>
</feature>
<keyword evidence="1" id="KW-0863">Zinc-finger</keyword>
<feature type="compositionally biased region" description="Basic and acidic residues" evidence="2">
    <location>
        <begin position="110"/>
        <end position="123"/>
    </location>
</feature>
<proteinExistence type="predicted"/>
<dbReference type="GO" id="GO:0008270">
    <property type="term" value="F:zinc ion binding"/>
    <property type="evidence" value="ECO:0007669"/>
    <property type="project" value="UniProtKB-KW"/>
</dbReference>
<dbReference type="PATRIC" id="fig|1036673.3.peg.4751"/>
<keyword evidence="1" id="KW-0479">Metal-binding</keyword>
<accession>F8F9H1</accession>
<gene>
    <name evidence="4" type="ordered locus">KNP414_05136</name>
</gene>
<protein>
    <submittedName>
        <fullName evidence="4">Zinc finger SWIM domain protein</fullName>
    </submittedName>
</protein>
<dbReference type="KEGG" id="pms:KNP414_05136"/>
<evidence type="ECO:0000256" key="1">
    <source>
        <dbReference type="PROSITE-ProRule" id="PRU00325"/>
    </source>
</evidence>
<reference evidence="5" key="1">
    <citation type="submission" date="2011-06" db="EMBL/GenBank/DDBJ databases">
        <title>Complete genome sequence of Paenibacillus mucilaginosus KNP414.</title>
        <authorList>
            <person name="Wang J."/>
            <person name="Hu S."/>
            <person name="Hu X."/>
            <person name="Zhang B."/>
            <person name="Dong D."/>
            <person name="Zhang S."/>
            <person name="Zhao K."/>
            <person name="Wu D."/>
        </authorList>
    </citation>
    <scope>NUCLEOTIDE SEQUENCE [LARGE SCALE GENOMIC DNA]</scope>
    <source>
        <strain evidence="5">KNP414</strain>
    </source>
</reference>
<dbReference type="PROSITE" id="PS50966">
    <property type="entry name" value="ZF_SWIM"/>
    <property type="match status" value="1"/>
</dbReference>